<accession>A0A4R5TRF3</accession>
<evidence type="ECO:0000256" key="2">
    <source>
        <dbReference type="ARBA" id="ARBA00022475"/>
    </source>
</evidence>
<feature type="transmembrane region" description="Helical" evidence="6">
    <location>
        <begin position="115"/>
        <end position="134"/>
    </location>
</feature>
<keyword evidence="4 6" id="KW-1133">Transmembrane helix</keyword>
<evidence type="ECO:0000259" key="7">
    <source>
        <dbReference type="Pfam" id="PF06271"/>
    </source>
</evidence>
<keyword evidence="2" id="KW-1003">Cell membrane</keyword>
<sequence length="171" mass="19513">MVGTGHTVDSRPRALVGWRMLSLLYDLLPVIALWFLVAVPFILLDAALHGDVRHNIAPYSVLWWMQWLACWGATGLYATLSWRRGGQTLGMRPWRLRVTDVVGETPAWRTLWMRYGIGCLSLVAAGAGFWWAWFDRDRLTWHDRYSGTRTLRMPKRGLRAADAGGDRVADD</sequence>
<comment type="subcellular location">
    <subcellularLocation>
        <location evidence="1">Cell membrane</location>
        <topology evidence="1">Multi-pass membrane protein</topology>
    </subcellularLocation>
</comment>
<feature type="domain" description="RDD" evidence="7">
    <location>
        <begin position="14"/>
        <end position="147"/>
    </location>
</feature>
<evidence type="ECO:0000256" key="5">
    <source>
        <dbReference type="ARBA" id="ARBA00023136"/>
    </source>
</evidence>
<dbReference type="PANTHER" id="PTHR36115:SF10">
    <property type="entry name" value="RDD DOMAIN-CONTAINING PROTEIN"/>
    <property type="match status" value="1"/>
</dbReference>
<evidence type="ECO:0000256" key="1">
    <source>
        <dbReference type="ARBA" id="ARBA00004651"/>
    </source>
</evidence>
<dbReference type="InterPro" id="IPR051791">
    <property type="entry name" value="Pra-immunoreactive"/>
</dbReference>
<dbReference type="PANTHER" id="PTHR36115">
    <property type="entry name" value="PROLINE-RICH ANTIGEN HOMOLOG-RELATED"/>
    <property type="match status" value="1"/>
</dbReference>
<dbReference type="Pfam" id="PF06271">
    <property type="entry name" value="RDD"/>
    <property type="match status" value="1"/>
</dbReference>
<evidence type="ECO:0000313" key="9">
    <source>
        <dbReference type="Proteomes" id="UP000294796"/>
    </source>
</evidence>
<keyword evidence="3 6" id="KW-0812">Transmembrane</keyword>
<evidence type="ECO:0000313" key="8">
    <source>
        <dbReference type="EMBL" id="TDK19442.1"/>
    </source>
</evidence>
<name>A0A4R5TRF3_9GAMM</name>
<gene>
    <name evidence="8" type="ORF">E2F46_16845</name>
</gene>
<reference evidence="8 9" key="1">
    <citation type="submission" date="2019-03" db="EMBL/GenBank/DDBJ databases">
        <title>Luteimonas zhaokaii sp.nov., isolated from the rectal contents of Plateau pika in Yushu, Qinghai Province, China.</title>
        <authorList>
            <person name="Zhang G."/>
        </authorList>
    </citation>
    <scope>NUCLEOTIDE SEQUENCE [LARGE SCALE GENOMIC DNA]</scope>
    <source>
        <strain evidence="8 9">B9</strain>
    </source>
</reference>
<protein>
    <submittedName>
        <fullName evidence="8">RDD family protein</fullName>
    </submittedName>
</protein>
<feature type="transmembrane region" description="Helical" evidence="6">
    <location>
        <begin position="21"/>
        <end position="43"/>
    </location>
</feature>
<evidence type="ECO:0000256" key="4">
    <source>
        <dbReference type="ARBA" id="ARBA00022989"/>
    </source>
</evidence>
<evidence type="ECO:0000256" key="3">
    <source>
        <dbReference type="ARBA" id="ARBA00022692"/>
    </source>
</evidence>
<dbReference type="OrthoDB" id="9793824at2"/>
<dbReference type="Proteomes" id="UP000294796">
    <property type="component" value="Unassembled WGS sequence"/>
</dbReference>
<comment type="caution">
    <text evidence="8">The sequence shown here is derived from an EMBL/GenBank/DDBJ whole genome shotgun (WGS) entry which is preliminary data.</text>
</comment>
<evidence type="ECO:0000256" key="6">
    <source>
        <dbReference type="SAM" id="Phobius"/>
    </source>
</evidence>
<dbReference type="InterPro" id="IPR010432">
    <property type="entry name" value="RDD"/>
</dbReference>
<organism evidence="8 9">
    <name type="scientific">Luteimonas aestuarii</name>
    <dbReference type="NCBI Taxonomy" id="453837"/>
    <lineage>
        <taxon>Bacteria</taxon>
        <taxon>Pseudomonadati</taxon>
        <taxon>Pseudomonadota</taxon>
        <taxon>Gammaproteobacteria</taxon>
        <taxon>Lysobacterales</taxon>
        <taxon>Lysobacteraceae</taxon>
        <taxon>Luteimonas</taxon>
    </lineage>
</organism>
<keyword evidence="9" id="KW-1185">Reference proteome</keyword>
<keyword evidence="5 6" id="KW-0472">Membrane</keyword>
<dbReference type="EMBL" id="SMTF01000023">
    <property type="protein sequence ID" value="TDK19442.1"/>
    <property type="molecule type" value="Genomic_DNA"/>
</dbReference>
<dbReference type="AlphaFoldDB" id="A0A4R5TRF3"/>
<feature type="transmembrane region" description="Helical" evidence="6">
    <location>
        <begin position="63"/>
        <end position="82"/>
    </location>
</feature>
<proteinExistence type="predicted"/>
<dbReference type="GO" id="GO:0005886">
    <property type="term" value="C:plasma membrane"/>
    <property type="evidence" value="ECO:0007669"/>
    <property type="project" value="UniProtKB-SubCell"/>
</dbReference>